<reference evidence="11 14" key="2">
    <citation type="journal article" date="2014" name="BMC Genomics">
        <title>An improved genome release (version Mt4.0) for the model legume Medicago truncatula.</title>
        <authorList>
            <person name="Tang H."/>
            <person name="Krishnakumar V."/>
            <person name="Bidwell S."/>
            <person name="Rosen B."/>
            <person name="Chan A."/>
            <person name="Zhou S."/>
            <person name="Gentzbittel L."/>
            <person name="Childs K.L."/>
            <person name="Yandell M."/>
            <person name="Gundlach H."/>
            <person name="Mayer K.F."/>
            <person name="Schwartz D.C."/>
            <person name="Town C.D."/>
        </authorList>
    </citation>
    <scope>GENOME REANNOTATION</scope>
    <source>
        <strain evidence="13 14">cv. Jemalong A17</strain>
    </source>
</reference>
<keyword evidence="4" id="KW-0254">Endocytosis</keyword>
<dbReference type="SUPFAM" id="SSF48464">
    <property type="entry name" value="ENTH/VHS domain"/>
    <property type="match status" value="1"/>
</dbReference>
<name>G7LCJ3_MEDTR</name>
<evidence type="ECO:0000256" key="4">
    <source>
        <dbReference type="ARBA" id="ARBA00022583"/>
    </source>
</evidence>
<reference evidence="12" key="5">
    <citation type="journal article" date="2018" name="Nat. Plants">
        <title>Whole-genome landscape of Medicago truncatula symbiotic genes.</title>
        <authorList>
            <person name="Pecrix Y."/>
            <person name="Gamas P."/>
            <person name="Carrere S."/>
        </authorList>
    </citation>
    <scope>NUCLEOTIDE SEQUENCE</scope>
    <source>
        <tissue evidence="12">Leaves</tissue>
    </source>
</reference>
<reference evidence="15" key="4">
    <citation type="journal article" date="2018" name="Nat. Plants">
        <title>Whole-genome landscape of Medicago truncatula symbiotic genes.</title>
        <authorList>
            <person name="Pecrix Y."/>
            <person name="Staton S.E."/>
            <person name="Sallet E."/>
            <person name="Lelandais-Briere C."/>
            <person name="Moreau S."/>
            <person name="Carrere S."/>
            <person name="Blein T."/>
            <person name="Jardinaud M.F."/>
            <person name="Latrasse D."/>
            <person name="Zouine M."/>
            <person name="Zahm M."/>
            <person name="Kreplak J."/>
            <person name="Mayjonade B."/>
            <person name="Satge C."/>
            <person name="Perez M."/>
            <person name="Cauet S."/>
            <person name="Marande W."/>
            <person name="Chantry-Darmon C."/>
            <person name="Lopez-Roques C."/>
            <person name="Bouchez O."/>
            <person name="Berard A."/>
            <person name="Debelle F."/>
            <person name="Munos S."/>
            <person name="Bendahmane A."/>
            <person name="Berges H."/>
            <person name="Niebel A."/>
            <person name="Buitink J."/>
            <person name="Frugier F."/>
            <person name="Benhamed M."/>
            <person name="Crespi M."/>
            <person name="Gouzy J."/>
            <person name="Gamas P."/>
        </authorList>
    </citation>
    <scope>NUCLEOTIDE SEQUENCE [LARGE SCALE GENOMIC DNA]</scope>
    <source>
        <strain evidence="15">cv. Jemalong A17</strain>
    </source>
</reference>
<dbReference type="HOGENOM" id="CLU_014098_3_0_1"/>
<keyword evidence="14" id="KW-1185">Reference proteome</keyword>
<reference evidence="11 14" key="1">
    <citation type="journal article" date="2011" name="Nature">
        <title>The Medicago genome provides insight into the evolution of rhizobial symbioses.</title>
        <authorList>
            <person name="Young N.D."/>
            <person name="Debelle F."/>
            <person name="Oldroyd G.E."/>
            <person name="Geurts R."/>
            <person name="Cannon S.B."/>
            <person name="Udvardi M.K."/>
            <person name="Benedito V.A."/>
            <person name="Mayer K.F."/>
            <person name="Gouzy J."/>
            <person name="Schoof H."/>
            <person name="Van de Peer Y."/>
            <person name="Proost S."/>
            <person name="Cook D.R."/>
            <person name="Meyers B.C."/>
            <person name="Spannagl M."/>
            <person name="Cheung F."/>
            <person name="De Mita S."/>
            <person name="Krishnakumar V."/>
            <person name="Gundlach H."/>
            <person name="Zhou S."/>
            <person name="Mudge J."/>
            <person name="Bharti A.K."/>
            <person name="Murray J.D."/>
            <person name="Naoumkina M.A."/>
            <person name="Rosen B."/>
            <person name="Silverstein K.A."/>
            <person name="Tang H."/>
            <person name="Rombauts S."/>
            <person name="Zhao P.X."/>
            <person name="Zhou P."/>
            <person name="Barbe V."/>
            <person name="Bardou P."/>
            <person name="Bechner M."/>
            <person name="Bellec A."/>
            <person name="Berger A."/>
            <person name="Berges H."/>
            <person name="Bidwell S."/>
            <person name="Bisseling T."/>
            <person name="Choisne N."/>
            <person name="Couloux A."/>
            <person name="Denny R."/>
            <person name="Deshpande S."/>
            <person name="Dai X."/>
            <person name="Doyle J.J."/>
            <person name="Dudez A.M."/>
            <person name="Farmer A.D."/>
            <person name="Fouteau S."/>
            <person name="Franken C."/>
            <person name="Gibelin C."/>
            <person name="Gish J."/>
            <person name="Goldstein S."/>
            <person name="Gonzalez A.J."/>
            <person name="Green P.J."/>
            <person name="Hallab A."/>
            <person name="Hartog M."/>
            <person name="Hua A."/>
            <person name="Humphray S.J."/>
            <person name="Jeong D.H."/>
            <person name="Jing Y."/>
            <person name="Jocker A."/>
            <person name="Kenton S.M."/>
            <person name="Kim D.J."/>
            <person name="Klee K."/>
            <person name="Lai H."/>
            <person name="Lang C."/>
            <person name="Lin S."/>
            <person name="Macmil S.L."/>
            <person name="Magdelenat G."/>
            <person name="Matthews L."/>
            <person name="McCorrison J."/>
            <person name="Monaghan E.L."/>
            <person name="Mun J.H."/>
            <person name="Najar F.Z."/>
            <person name="Nicholson C."/>
            <person name="Noirot C."/>
            <person name="O'Bleness M."/>
            <person name="Paule C.R."/>
            <person name="Poulain J."/>
            <person name="Prion F."/>
            <person name="Qin B."/>
            <person name="Qu C."/>
            <person name="Retzel E.F."/>
            <person name="Riddle C."/>
            <person name="Sallet E."/>
            <person name="Samain S."/>
            <person name="Samson N."/>
            <person name="Sanders I."/>
            <person name="Saurat O."/>
            <person name="Scarpelli C."/>
            <person name="Schiex T."/>
            <person name="Segurens B."/>
            <person name="Severin A.J."/>
            <person name="Sherrier D.J."/>
            <person name="Shi R."/>
            <person name="Sims S."/>
            <person name="Singer S.R."/>
            <person name="Sinharoy S."/>
            <person name="Sterck L."/>
            <person name="Viollet A."/>
            <person name="Wang B.B."/>
            <person name="Wang K."/>
            <person name="Wang M."/>
            <person name="Wang X."/>
            <person name="Warfsmann J."/>
            <person name="Weissenbach J."/>
            <person name="White D.D."/>
            <person name="White J.D."/>
            <person name="Wiley G.B."/>
            <person name="Wincker P."/>
            <person name="Xing Y."/>
            <person name="Yang L."/>
            <person name="Yao Z."/>
            <person name="Ying F."/>
            <person name="Zhai J."/>
            <person name="Zhou L."/>
            <person name="Zuber A."/>
            <person name="Denarie J."/>
            <person name="Dixon R.A."/>
            <person name="May G.D."/>
            <person name="Schwartz D.C."/>
            <person name="Rogers J."/>
            <person name="Quetier F."/>
            <person name="Town C.D."/>
            <person name="Roe B.A."/>
        </authorList>
    </citation>
    <scope>NUCLEOTIDE SEQUENCE [LARGE SCALE GENOMIC DNA]</scope>
    <source>
        <strain evidence="11">A17</strain>
        <strain evidence="13 14">cv. Jemalong A17</strain>
    </source>
</reference>
<dbReference type="GO" id="GO:0000149">
    <property type="term" value="F:SNARE binding"/>
    <property type="evidence" value="ECO:0000318"/>
    <property type="project" value="GO_Central"/>
</dbReference>
<evidence type="ECO:0000256" key="6">
    <source>
        <dbReference type="ARBA" id="ARBA00023136"/>
    </source>
</evidence>
<evidence type="ECO:0000313" key="14">
    <source>
        <dbReference type="Proteomes" id="UP000002051"/>
    </source>
</evidence>
<organism evidence="11 14">
    <name type="scientific">Medicago truncatula</name>
    <name type="common">Barrel medic</name>
    <name type="synonym">Medicago tribuloides</name>
    <dbReference type="NCBI Taxonomy" id="3880"/>
    <lineage>
        <taxon>Eukaryota</taxon>
        <taxon>Viridiplantae</taxon>
        <taxon>Streptophyta</taxon>
        <taxon>Embryophyta</taxon>
        <taxon>Tracheophyta</taxon>
        <taxon>Spermatophyta</taxon>
        <taxon>Magnoliopsida</taxon>
        <taxon>eudicotyledons</taxon>
        <taxon>Gunneridae</taxon>
        <taxon>Pentapetalae</taxon>
        <taxon>rosids</taxon>
        <taxon>fabids</taxon>
        <taxon>Fabales</taxon>
        <taxon>Fabaceae</taxon>
        <taxon>Papilionoideae</taxon>
        <taxon>50 kb inversion clade</taxon>
        <taxon>NPAAA clade</taxon>
        <taxon>Hologalegina</taxon>
        <taxon>IRL clade</taxon>
        <taxon>Trifolieae</taxon>
        <taxon>Medicago</taxon>
    </lineage>
</organism>
<dbReference type="GO" id="GO:0048268">
    <property type="term" value="P:clathrin coat assembly"/>
    <property type="evidence" value="ECO:0007669"/>
    <property type="project" value="InterPro"/>
</dbReference>
<sequence length="588" mass="67615">MSQSTLRRAIGAVKDQTSIGIAKVGSSASIGDLQVAIVKATKHDENPAEERHIREILSLTCYSRAFISSCVNTLSKRLIKTSSWTVALKTLVLIQRLLADGDRAYEQEIFFSTQRGTRLLNMSDFRDKSKSNSWDYSSFVRTYALYLDERLEYRMQYKRGRSGRFAYDEDEEEQSRESKRERYRERDRDKEIVVRSTPLREMKTDDLFSRMQHLQLLLERFMACRPTGRAKTHRMVIVALYPIVKESFQTYHDMTSILGIFIDRFTEMEVPEYYKVYDVFCRVGKQYDELDLFYSWSKSIGIGRSSEYPEIEKVTTKKLDLMDQFIRDKSLVSQANKLITQEENNEKNEEENEVEEDMNEIKALPPPEGFNEEQVEEEIKEQDQKEEEKIVQTEGDLLDLTDSMTNQDYVGNKLALALFDELPNTTSNTIQALPWHAFDDVSDWETTLVQSSTNLPNQKPSLGGGFDTLLLDSMYNQKPSLQGMNGYGSASSVAIRSEATMLALPAPPTSRNGSQDPFAASMLVAPPAYVQMSEMETRQRLLAEEQAIWQQYAKNGMQGQVGFATQQQPNSNFYMGGYQQNHYGNYYH</sequence>
<dbReference type="EMBL" id="CM001224">
    <property type="protein sequence ID" value="AET01244.1"/>
    <property type="molecule type" value="Genomic_DNA"/>
</dbReference>
<comment type="subcellular location">
    <subcellularLocation>
        <location evidence="1">Cytoplasmic vesicle</location>
        <location evidence="1">Clathrin-coated vesicle</location>
    </subcellularLocation>
    <subcellularLocation>
        <location evidence="2">Golgi apparatus</location>
    </subcellularLocation>
    <subcellularLocation>
        <location evidence="3">Membrane</location>
        <location evidence="3">Clathrin-coated pit</location>
    </subcellularLocation>
</comment>
<feature type="compositionally biased region" description="Acidic residues" evidence="9">
    <location>
        <begin position="348"/>
        <end position="358"/>
    </location>
</feature>
<evidence type="ECO:0000313" key="13">
    <source>
        <dbReference type="EnsemblPlants" id="AET01244"/>
    </source>
</evidence>
<feature type="region of interest" description="Disordered" evidence="9">
    <location>
        <begin position="339"/>
        <end position="359"/>
    </location>
</feature>
<dbReference type="Gramene" id="rna44719">
    <property type="protein sequence ID" value="RHN38753.1"/>
    <property type="gene ID" value="gene44719"/>
</dbReference>
<evidence type="ECO:0000313" key="15">
    <source>
        <dbReference type="Proteomes" id="UP000265566"/>
    </source>
</evidence>
<dbReference type="PANTHER" id="PTHR22951:SF104">
    <property type="entry name" value="CLATHRIN ASSEMBLY PLANT-LIKE PROTEIN"/>
    <property type="match status" value="1"/>
</dbReference>
<dbReference type="PANTHER" id="PTHR22951">
    <property type="entry name" value="CLATHRIN ASSEMBLY PROTEIN"/>
    <property type="match status" value="1"/>
</dbReference>
<dbReference type="PaxDb" id="3880-AET01244"/>
<dbReference type="InterPro" id="IPR014712">
    <property type="entry name" value="ANTH_dom_sf"/>
</dbReference>
<evidence type="ECO:0000259" key="10">
    <source>
        <dbReference type="PROSITE" id="PS50942"/>
    </source>
</evidence>
<dbReference type="AlphaFoldDB" id="G7LCJ3"/>
<dbReference type="Proteomes" id="UP000265566">
    <property type="component" value="Chromosome 8"/>
</dbReference>
<dbReference type="Proteomes" id="UP000002051">
    <property type="component" value="Chromosome 8"/>
</dbReference>
<protein>
    <submittedName>
        <fullName evidence="11">Clathrin assembly plant-like protein</fullName>
    </submittedName>
    <submittedName>
        <fullName evidence="12">Putative ANTH domain-containing protein</fullName>
    </submittedName>
</protein>
<dbReference type="GO" id="GO:0005905">
    <property type="term" value="C:clathrin-coated pit"/>
    <property type="evidence" value="ECO:0000318"/>
    <property type="project" value="GO_Central"/>
</dbReference>
<evidence type="ECO:0000256" key="8">
    <source>
        <dbReference type="ARBA" id="ARBA00023329"/>
    </source>
</evidence>
<dbReference type="GO" id="GO:0005546">
    <property type="term" value="F:phosphatidylinositol-4,5-bisphosphate binding"/>
    <property type="evidence" value="ECO:0000318"/>
    <property type="project" value="GO_Central"/>
</dbReference>
<accession>G7LCJ3</accession>
<dbReference type="OMA" id="SSHFRDM"/>
<evidence type="ECO:0000256" key="1">
    <source>
        <dbReference type="ARBA" id="ARBA00004132"/>
    </source>
</evidence>
<dbReference type="KEGG" id="mtr:11419881"/>
<dbReference type="GO" id="GO:0005794">
    <property type="term" value="C:Golgi apparatus"/>
    <property type="evidence" value="ECO:0007669"/>
    <property type="project" value="UniProtKB-SubCell"/>
</dbReference>
<dbReference type="OrthoDB" id="44015at2759"/>
<dbReference type="FunFam" id="1.20.58.150:FF:000005">
    <property type="entry name" value="putative clathrin assembly protein At2g25430"/>
    <property type="match status" value="1"/>
</dbReference>
<feature type="domain" description="ENTH" evidence="10">
    <location>
        <begin position="25"/>
        <end position="161"/>
    </location>
</feature>
<dbReference type="eggNOG" id="KOG0251">
    <property type="taxonomic scope" value="Eukaryota"/>
</dbReference>
<dbReference type="InterPro" id="IPR045192">
    <property type="entry name" value="AP180-like"/>
</dbReference>
<dbReference type="Pfam" id="PF07651">
    <property type="entry name" value="ANTH"/>
    <property type="match status" value="1"/>
</dbReference>
<dbReference type="SUPFAM" id="SSF89009">
    <property type="entry name" value="GAT-like domain"/>
    <property type="match status" value="1"/>
</dbReference>
<dbReference type="Gene3D" id="1.25.40.90">
    <property type="match status" value="1"/>
</dbReference>
<dbReference type="GO" id="GO:0030136">
    <property type="term" value="C:clathrin-coated vesicle"/>
    <property type="evidence" value="ECO:0000318"/>
    <property type="project" value="GO_Central"/>
</dbReference>
<evidence type="ECO:0000256" key="7">
    <source>
        <dbReference type="ARBA" id="ARBA00023176"/>
    </source>
</evidence>
<evidence type="ECO:0000313" key="11">
    <source>
        <dbReference type="EMBL" id="AET01244.1"/>
    </source>
</evidence>
<dbReference type="GO" id="GO:0005545">
    <property type="term" value="F:1-phosphatidylinositol binding"/>
    <property type="evidence" value="ECO:0000318"/>
    <property type="project" value="GO_Central"/>
</dbReference>
<evidence type="ECO:0000256" key="3">
    <source>
        <dbReference type="ARBA" id="ARBA00004600"/>
    </source>
</evidence>
<dbReference type="SMART" id="SM00273">
    <property type="entry name" value="ENTH"/>
    <property type="match status" value="1"/>
</dbReference>
<keyword evidence="5" id="KW-0333">Golgi apparatus</keyword>
<evidence type="ECO:0000256" key="2">
    <source>
        <dbReference type="ARBA" id="ARBA00004555"/>
    </source>
</evidence>
<dbReference type="GO" id="GO:0006900">
    <property type="term" value="P:vesicle budding from membrane"/>
    <property type="evidence" value="ECO:0000318"/>
    <property type="project" value="GO_Central"/>
</dbReference>
<dbReference type="EMBL" id="PSQE01000008">
    <property type="protein sequence ID" value="RHN38753.1"/>
    <property type="molecule type" value="Genomic_DNA"/>
</dbReference>
<dbReference type="EnsemblPlants" id="AET01244">
    <property type="protein sequence ID" value="AET01244"/>
    <property type="gene ID" value="MTR_8g008860"/>
</dbReference>
<keyword evidence="7" id="KW-0168">Coated pit</keyword>
<reference evidence="13" key="3">
    <citation type="submission" date="2015-04" db="UniProtKB">
        <authorList>
            <consortium name="EnsemblPlants"/>
        </authorList>
    </citation>
    <scope>IDENTIFICATION</scope>
    <source>
        <strain evidence="13">cv. Jemalong A17</strain>
    </source>
</reference>
<dbReference type="PROSITE" id="PS50942">
    <property type="entry name" value="ENTH"/>
    <property type="match status" value="1"/>
</dbReference>
<evidence type="ECO:0000256" key="5">
    <source>
        <dbReference type="ARBA" id="ARBA00023034"/>
    </source>
</evidence>
<dbReference type="GO" id="GO:0072583">
    <property type="term" value="P:clathrin-dependent endocytosis"/>
    <property type="evidence" value="ECO:0000318"/>
    <property type="project" value="GO_Central"/>
</dbReference>
<dbReference type="InterPro" id="IPR008942">
    <property type="entry name" value="ENTH_VHS"/>
</dbReference>
<dbReference type="Gene3D" id="1.20.58.150">
    <property type="entry name" value="ANTH domain"/>
    <property type="match status" value="1"/>
</dbReference>
<dbReference type="InterPro" id="IPR013809">
    <property type="entry name" value="ENTH"/>
</dbReference>
<dbReference type="GO" id="GO:0032050">
    <property type="term" value="F:clathrin heavy chain binding"/>
    <property type="evidence" value="ECO:0000318"/>
    <property type="project" value="GO_Central"/>
</dbReference>
<dbReference type="STRING" id="3880.G7LCJ3"/>
<gene>
    <name evidence="13" type="primary">11419881</name>
    <name evidence="11" type="ordered locus">MTR_8g008860</name>
    <name evidence="12" type="ORF">MtrunA17_Chr8g0336601</name>
</gene>
<evidence type="ECO:0000313" key="12">
    <source>
        <dbReference type="EMBL" id="RHN38753.1"/>
    </source>
</evidence>
<dbReference type="FunFam" id="1.25.40.90:FF:000019">
    <property type="entry name" value="Clathrin coat assembly protein"/>
    <property type="match status" value="1"/>
</dbReference>
<dbReference type="InterPro" id="IPR011417">
    <property type="entry name" value="ANTH_dom"/>
</dbReference>
<proteinExistence type="predicted"/>
<keyword evidence="6" id="KW-0472">Membrane</keyword>
<keyword evidence="8" id="KW-0968">Cytoplasmic vesicle</keyword>
<dbReference type="InterPro" id="IPR048050">
    <property type="entry name" value="ANTH_N_plant"/>
</dbReference>
<evidence type="ECO:0000256" key="9">
    <source>
        <dbReference type="SAM" id="MobiDB-lite"/>
    </source>
</evidence>
<dbReference type="CDD" id="cd16987">
    <property type="entry name" value="ANTH_N_AP180_plant"/>
    <property type="match status" value="1"/>
</dbReference>